<comment type="caution">
    <text evidence="2">The sequence shown here is derived from an EMBL/GenBank/DDBJ whole genome shotgun (WGS) entry which is preliminary data.</text>
</comment>
<dbReference type="InterPro" id="IPR025870">
    <property type="entry name" value="Glyoxalase-like_dom"/>
</dbReference>
<dbReference type="PANTHER" id="PTHR36503">
    <property type="entry name" value="BLR2520 PROTEIN"/>
    <property type="match status" value="1"/>
</dbReference>
<organism evidence="2 3">
    <name type="scientific">Halomarina salina</name>
    <dbReference type="NCBI Taxonomy" id="1872699"/>
    <lineage>
        <taxon>Archaea</taxon>
        <taxon>Methanobacteriati</taxon>
        <taxon>Methanobacteriota</taxon>
        <taxon>Stenosarchaea group</taxon>
        <taxon>Halobacteria</taxon>
        <taxon>Halobacteriales</taxon>
        <taxon>Natronomonadaceae</taxon>
        <taxon>Halomarina</taxon>
    </lineage>
</organism>
<dbReference type="EMBL" id="JBHSQH010000002">
    <property type="protein sequence ID" value="MFC5973603.1"/>
    <property type="molecule type" value="Genomic_DNA"/>
</dbReference>
<name>A0ABD5RTA0_9EURY</name>
<feature type="domain" description="VOC" evidence="1">
    <location>
        <begin position="4"/>
        <end position="127"/>
    </location>
</feature>
<dbReference type="Gene3D" id="3.10.180.10">
    <property type="entry name" value="2,3-Dihydroxybiphenyl 1,2-Dioxygenase, domain 1"/>
    <property type="match status" value="1"/>
</dbReference>
<dbReference type="PROSITE" id="PS51819">
    <property type="entry name" value="VOC"/>
    <property type="match status" value="1"/>
</dbReference>
<protein>
    <submittedName>
        <fullName evidence="2">VOC family protein</fullName>
    </submittedName>
</protein>
<reference evidence="2 3" key="1">
    <citation type="journal article" date="2019" name="Int. J. Syst. Evol. Microbiol.">
        <title>The Global Catalogue of Microorganisms (GCM) 10K type strain sequencing project: providing services to taxonomists for standard genome sequencing and annotation.</title>
        <authorList>
            <consortium name="The Broad Institute Genomics Platform"/>
            <consortium name="The Broad Institute Genome Sequencing Center for Infectious Disease"/>
            <person name="Wu L."/>
            <person name="Ma J."/>
        </authorList>
    </citation>
    <scope>NUCLEOTIDE SEQUENCE [LARGE SCALE GENOMIC DNA]</scope>
    <source>
        <strain evidence="2 3">CGMCC 1.12543</strain>
    </source>
</reference>
<sequence length="128" mass="13850">MPPSLHQSLLMVTELEESTAFYRDTVGLAVDREADGNVEFDTGQATLVLESDFEPDVLDAFGLDDPGDERGRGVIVAIEVDGPDAVDEVCEAVPDEDVRLAPTDVDWGRRMAIVSDPDDYAVEISAPL</sequence>
<dbReference type="InterPro" id="IPR029068">
    <property type="entry name" value="Glyas_Bleomycin-R_OHBP_Dase"/>
</dbReference>
<dbReference type="PANTHER" id="PTHR36503:SF1">
    <property type="entry name" value="BLR2520 PROTEIN"/>
    <property type="match status" value="1"/>
</dbReference>
<dbReference type="AlphaFoldDB" id="A0ABD5RTA0"/>
<gene>
    <name evidence="2" type="ORF">ACFPYI_19920</name>
</gene>
<dbReference type="InterPro" id="IPR037523">
    <property type="entry name" value="VOC_core"/>
</dbReference>
<dbReference type="SUPFAM" id="SSF54593">
    <property type="entry name" value="Glyoxalase/Bleomycin resistance protein/Dihydroxybiphenyl dioxygenase"/>
    <property type="match status" value="1"/>
</dbReference>
<evidence type="ECO:0000259" key="1">
    <source>
        <dbReference type="PROSITE" id="PS51819"/>
    </source>
</evidence>
<dbReference type="Pfam" id="PF12681">
    <property type="entry name" value="Glyoxalase_2"/>
    <property type="match status" value="1"/>
</dbReference>
<evidence type="ECO:0000313" key="2">
    <source>
        <dbReference type="EMBL" id="MFC5973603.1"/>
    </source>
</evidence>
<evidence type="ECO:0000313" key="3">
    <source>
        <dbReference type="Proteomes" id="UP001596099"/>
    </source>
</evidence>
<dbReference type="RefSeq" id="WP_247420667.1">
    <property type="nucleotide sequence ID" value="NZ_JALLGW010000003.1"/>
</dbReference>
<keyword evidence="3" id="KW-1185">Reference proteome</keyword>
<proteinExistence type="predicted"/>
<dbReference type="Proteomes" id="UP001596099">
    <property type="component" value="Unassembled WGS sequence"/>
</dbReference>
<accession>A0ABD5RTA0</accession>